<dbReference type="OMA" id="KALCIYY"/>
<sequence length="248" mass="27587">MAKPGDSFANDPAVTKYYGQRHRLWSKFDEGIWMTKSGWYEVTPERIAQSSASLHKKLLNKSCVLDLFCGCGGDTVQLARVYEKVIAVDKDRNAIEAAKKNVEVYGVANRVSFVCCDYRELQLKDVNIDAVHCSPPWGGTLYMGAPFFRLGDSLQSTIGVDFAGLFDFILSLSKNITIFLPRNTLLYSVIPPSFHGDFDVHKHYVNDRCKAITLAFGDLSDGSSMQVSSNHSSILRDKIIVNLSTKAT</sequence>
<evidence type="ECO:0000256" key="5">
    <source>
        <dbReference type="ARBA" id="ARBA00048763"/>
    </source>
</evidence>
<comment type="catalytic activity">
    <reaction evidence="3">
        <text>a 5'-end (N(2),N(7)-dimethyl 5'-triphosphoguanosine)-ribonucleoside in snoRNA + S-adenosyl-L-methionine = a 5'-end (N(2),N(2),N(7)-trimethyl 5'-triphosphoguanosine)-ribonucleoside in snoRNA + S-adenosyl-L-homocysteine + H(+)</text>
        <dbReference type="Rhea" id="RHEA:78507"/>
        <dbReference type="Rhea" id="RHEA-COMP:19088"/>
        <dbReference type="Rhea" id="RHEA-COMP:19090"/>
        <dbReference type="ChEBI" id="CHEBI:15378"/>
        <dbReference type="ChEBI" id="CHEBI:57856"/>
        <dbReference type="ChEBI" id="CHEBI:59789"/>
        <dbReference type="ChEBI" id="CHEBI:167623"/>
        <dbReference type="ChEBI" id="CHEBI:172880"/>
    </reaction>
    <physiologicalReaction direction="left-to-right" evidence="3">
        <dbReference type="Rhea" id="RHEA:78508"/>
    </physiologicalReaction>
</comment>
<dbReference type="InterPro" id="IPR019012">
    <property type="entry name" value="RNA_cap_Gua-N2-MeTrfase"/>
</dbReference>
<evidence type="ECO:0000313" key="8">
    <source>
        <dbReference type="EMBL" id="CCC53278.1"/>
    </source>
</evidence>
<dbReference type="AlphaFoldDB" id="G0UBT0"/>
<evidence type="ECO:0000256" key="3">
    <source>
        <dbReference type="ARBA" id="ARBA00047418"/>
    </source>
</evidence>
<dbReference type="VEuPathDB" id="TriTrypDB:TvY486_1107620"/>
<organism evidence="8">
    <name type="scientific">Trypanosoma vivax (strain Y486)</name>
    <dbReference type="NCBI Taxonomy" id="1055687"/>
    <lineage>
        <taxon>Eukaryota</taxon>
        <taxon>Discoba</taxon>
        <taxon>Euglenozoa</taxon>
        <taxon>Kinetoplastea</taxon>
        <taxon>Metakinetoplastina</taxon>
        <taxon>Trypanosomatida</taxon>
        <taxon>Trypanosomatidae</taxon>
        <taxon>Trypanosoma</taxon>
        <taxon>Duttonella</taxon>
    </lineage>
</organism>
<protein>
    <recommendedName>
        <fullName evidence="1">Trimethylguanosine synthase</fullName>
    </recommendedName>
    <alternativeName>
        <fullName evidence="7">Cap-specific guanine-N(2) methyltransferase</fullName>
    </alternativeName>
</protein>
<proteinExistence type="inferred from homology"/>
<dbReference type="PANTHER" id="PTHR14741:SF32">
    <property type="entry name" value="TRIMETHYLGUANOSINE SYNTHASE"/>
    <property type="match status" value="1"/>
</dbReference>
<dbReference type="GO" id="GO:0005634">
    <property type="term" value="C:nucleus"/>
    <property type="evidence" value="ECO:0007669"/>
    <property type="project" value="TreeGrafter"/>
</dbReference>
<dbReference type="Gene3D" id="3.40.50.150">
    <property type="entry name" value="Vaccinia Virus protein VP39"/>
    <property type="match status" value="1"/>
</dbReference>
<evidence type="ECO:0000256" key="4">
    <source>
        <dbReference type="ARBA" id="ARBA00048740"/>
    </source>
</evidence>
<dbReference type="InterPro" id="IPR029063">
    <property type="entry name" value="SAM-dependent_MTases_sf"/>
</dbReference>
<dbReference type="CDD" id="cd02440">
    <property type="entry name" value="AdoMet_MTases"/>
    <property type="match status" value="1"/>
</dbReference>
<dbReference type="PANTHER" id="PTHR14741">
    <property type="entry name" value="S-ADENOSYLMETHIONINE-DEPENDENT METHYLTRANSFERASE RELATED"/>
    <property type="match status" value="1"/>
</dbReference>
<accession>G0UBT0</accession>
<comment type="catalytic activity">
    <reaction evidence="6">
        <text>a 5'-end (N(7)-methyl 5'-triphosphoguanosine)-ribonucleoside in snRNA + S-adenosyl-L-methionine = a 5'-end (N(2),N(7)-dimethyl 5'-triphosphoguanosine)-ribonucleoside in snRNA + S-adenosyl-L-homocysteine + H(+)</text>
        <dbReference type="Rhea" id="RHEA:78471"/>
        <dbReference type="Rhea" id="RHEA-COMP:19085"/>
        <dbReference type="Rhea" id="RHEA-COMP:19087"/>
        <dbReference type="ChEBI" id="CHEBI:15378"/>
        <dbReference type="ChEBI" id="CHEBI:57856"/>
        <dbReference type="ChEBI" id="CHEBI:59789"/>
        <dbReference type="ChEBI" id="CHEBI:156461"/>
        <dbReference type="ChEBI" id="CHEBI:172880"/>
    </reaction>
    <physiologicalReaction direction="left-to-right" evidence="6">
        <dbReference type="Rhea" id="RHEA:78472"/>
    </physiologicalReaction>
</comment>
<dbReference type="EMBL" id="HE573027">
    <property type="protein sequence ID" value="CCC53278.1"/>
    <property type="molecule type" value="Genomic_DNA"/>
</dbReference>
<gene>
    <name evidence="8" type="ORF">TVY486_1107620</name>
</gene>
<comment type="catalytic activity">
    <reaction evidence="4">
        <text>a 5'-end (N(7)-methyl 5'-triphosphoguanosine)-ribonucleoside in snoRNA + S-adenosyl-L-methionine = a 5'-end (N(2),N(7)-dimethyl 5'-triphosphoguanosine)-ribonucleoside in snoRNA + S-adenosyl-L-homocysteine + H(+)</text>
        <dbReference type="Rhea" id="RHEA:78475"/>
        <dbReference type="Rhea" id="RHEA-COMP:19086"/>
        <dbReference type="Rhea" id="RHEA-COMP:19088"/>
        <dbReference type="ChEBI" id="CHEBI:15378"/>
        <dbReference type="ChEBI" id="CHEBI:57856"/>
        <dbReference type="ChEBI" id="CHEBI:59789"/>
        <dbReference type="ChEBI" id="CHEBI:156461"/>
        <dbReference type="ChEBI" id="CHEBI:172880"/>
    </reaction>
    <physiologicalReaction direction="left-to-right" evidence="4">
        <dbReference type="Rhea" id="RHEA:78476"/>
    </physiologicalReaction>
</comment>
<dbReference type="Pfam" id="PF09445">
    <property type="entry name" value="Methyltransf_15"/>
    <property type="match status" value="1"/>
</dbReference>
<name>G0UBT0_TRYVY</name>
<evidence type="ECO:0000256" key="6">
    <source>
        <dbReference type="ARBA" id="ARBA00049075"/>
    </source>
</evidence>
<evidence type="ECO:0000256" key="7">
    <source>
        <dbReference type="ARBA" id="ARBA00049790"/>
    </source>
</evidence>
<evidence type="ECO:0000256" key="1">
    <source>
        <dbReference type="ARBA" id="ARBA00018517"/>
    </source>
</evidence>
<comment type="similarity">
    <text evidence="2">Belongs to the methyltransferase superfamily. Trimethylguanosine synthase family.</text>
</comment>
<reference evidence="8" key="1">
    <citation type="journal article" date="2012" name="Proc. Natl. Acad. Sci. U.S.A.">
        <title>Antigenic diversity is generated by distinct evolutionary mechanisms in African trypanosome species.</title>
        <authorList>
            <person name="Jackson A.P."/>
            <person name="Berry A."/>
            <person name="Aslett M."/>
            <person name="Allison H.C."/>
            <person name="Burton P."/>
            <person name="Vavrova-Anderson J."/>
            <person name="Brown R."/>
            <person name="Browne H."/>
            <person name="Corton N."/>
            <person name="Hauser H."/>
            <person name="Gamble J."/>
            <person name="Gilderthorp R."/>
            <person name="Marcello L."/>
            <person name="McQuillan J."/>
            <person name="Otto T.D."/>
            <person name="Quail M.A."/>
            <person name="Sanders M.J."/>
            <person name="van Tonder A."/>
            <person name="Ginger M.L."/>
            <person name="Field M.C."/>
            <person name="Barry J.D."/>
            <person name="Hertz-Fowler C."/>
            <person name="Berriman M."/>
        </authorList>
    </citation>
    <scope>NUCLEOTIDE SEQUENCE</scope>
    <source>
        <strain evidence="8">Y486</strain>
    </source>
</reference>
<dbReference type="GO" id="GO:0071164">
    <property type="term" value="F:RNA cap trimethylguanosine synthase activity"/>
    <property type="evidence" value="ECO:0007669"/>
    <property type="project" value="TreeGrafter"/>
</dbReference>
<dbReference type="SUPFAM" id="SSF53335">
    <property type="entry name" value="S-adenosyl-L-methionine-dependent methyltransferases"/>
    <property type="match status" value="1"/>
</dbReference>
<comment type="catalytic activity">
    <reaction evidence="5">
        <text>a 5'-end (N(2),N(7)-dimethyl 5'-triphosphoguanosine)-ribonucleoside in snRNA + S-adenosyl-L-methionine = a 5'-end (N(2),N(2),N(7)-trimethyl 5'-triphosphoguanosine)-ribonucleoside in snRNA + S-adenosyl-L-homocysteine + H(+)</text>
        <dbReference type="Rhea" id="RHEA:78479"/>
        <dbReference type="Rhea" id="RHEA-COMP:19087"/>
        <dbReference type="Rhea" id="RHEA-COMP:19089"/>
        <dbReference type="ChEBI" id="CHEBI:15378"/>
        <dbReference type="ChEBI" id="CHEBI:57856"/>
        <dbReference type="ChEBI" id="CHEBI:59789"/>
        <dbReference type="ChEBI" id="CHEBI:167623"/>
        <dbReference type="ChEBI" id="CHEBI:172880"/>
    </reaction>
    <physiologicalReaction direction="left-to-right" evidence="5">
        <dbReference type="Rhea" id="RHEA:78480"/>
    </physiologicalReaction>
</comment>
<evidence type="ECO:0000256" key="2">
    <source>
        <dbReference type="ARBA" id="ARBA00025783"/>
    </source>
</evidence>